<proteinExistence type="inferred from homology"/>
<evidence type="ECO:0000256" key="4">
    <source>
        <dbReference type="ARBA" id="ARBA00022679"/>
    </source>
</evidence>
<dbReference type="InterPro" id="IPR025931">
    <property type="entry name" value="TaqI_C"/>
</dbReference>
<evidence type="ECO:0000259" key="8">
    <source>
        <dbReference type="Pfam" id="PF12950"/>
    </source>
</evidence>
<dbReference type="Proteomes" id="UP000324209">
    <property type="component" value="Chromosome"/>
</dbReference>
<dbReference type="GO" id="GO:0008170">
    <property type="term" value="F:N-methyltransferase activity"/>
    <property type="evidence" value="ECO:0007669"/>
    <property type="project" value="InterPro"/>
</dbReference>
<gene>
    <name evidence="9" type="ORF">EXM22_08735</name>
</gene>
<dbReference type="Gene3D" id="3.40.50.150">
    <property type="entry name" value="Vaccinia Virus protein VP39"/>
    <property type="match status" value="1"/>
</dbReference>
<dbReference type="GO" id="GO:0009007">
    <property type="term" value="F:site-specific DNA-methyltransferase (adenine-specific) activity"/>
    <property type="evidence" value="ECO:0007669"/>
    <property type="project" value="UniProtKB-EC"/>
</dbReference>
<evidence type="ECO:0000256" key="3">
    <source>
        <dbReference type="ARBA" id="ARBA00022603"/>
    </source>
</evidence>
<evidence type="ECO:0000313" key="9">
    <source>
        <dbReference type="EMBL" id="QEN08067.1"/>
    </source>
</evidence>
<keyword evidence="5" id="KW-0680">Restriction system</keyword>
<dbReference type="PANTHER" id="PTHR33841:SF1">
    <property type="entry name" value="DNA METHYLTRANSFERASE A"/>
    <property type="match status" value="1"/>
</dbReference>
<dbReference type="InterPro" id="IPR002052">
    <property type="entry name" value="DNA_methylase_N6_adenine_CS"/>
</dbReference>
<protein>
    <recommendedName>
        <fullName evidence="2">site-specific DNA-methyltransferase (adenine-specific)</fullName>
        <ecNumber evidence="2">2.1.1.72</ecNumber>
    </recommendedName>
</protein>
<evidence type="ECO:0000256" key="6">
    <source>
        <dbReference type="ARBA" id="ARBA00047942"/>
    </source>
</evidence>
<keyword evidence="3" id="KW-0489">Methyltransferase</keyword>
<dbReference type="OrthoDB" id="9814572at2"/>
<comment type="similarity">
    <text evidence="1">Belongs to the N(4)/N(6)-methyltransferase family.</text>
</comment>
<dbReference type="Pfam" id="PF02384">
    <property type="entry name" value="N6_Mtase"/>
    <property type="match status" value="1"/>
</dbReference>
<keyword evidence="10" id="KW-1185">Reference proteome</keyword>
<evidence type="ECO:0000256" key="2">
    <source>
        <dbReference type="ARBA" id="ARBA00011900"/>
    </source>
</evidence>
<name>A0A5C1QKR5_9SPIO</name>
<accession>A0A5C1QKR5</accession>
<dbReference type="EC" id="2.1.1.72" evidence="2"/>
<dbReference type="InterPro" id="IPR029063">
    <property type="entry name" value="SAM-dependent_MTases_sf"/>
</dbReference>
<dbReference type="GO" id="GO:0032259">
    <property type="term" value="P:methylation"/>
    <property type="evidence" value="ECO:0007669"/>
    <property type="project" value="UniProtKB-KW"/>
</dbReference>
<feature type="domain" description="DNA methylase adenine-specific" evidence="7">
    <location>
        <begin position="177"/>
        <end position="415"/>
    </location>
</feature>
<evidence type="ECO:0000256" key="5">
    <source>
        <dbReference type="ARBA" id="ARBA00022747"/>
    </source>
</evidence>
<feature type="domain" description="TaqI-like C-terminal specificity" evidence="8">
    <location>
        <begin position="472"/>
        <end position="582"/>
    </location>
</feature>
<dbReference type="InterPro" id="IPR003356">
    <property type="entry name" value="DNA_methylase_A-5"/>
</dbReference>
<dbReference type="REBASE" id="298758">
    <property type="entry name" value="M.OcrK2III"/>
</dbReference>
<dbReference type="PANTHER" id="PTHR33841">
    <property type="entry name" value="DNA METHYLTRANSFERASE YEEA-RELATED"/>
    <property type="match status" value="1"/>
</dbReference>
<comment type="catalytic activity">
    <reaction evidence="6">
        <text>a 2'-deoxyadenosine in DNA + S-adenosyl-L-methionine = an N(6)-methyl-2'-deoxyadenosine in DNA + S-adenosyl-L-homocysteine + H(+)</text>
        <dbReference type="Rhea" id="RHEA:15197"/>
        <dbReference type="Rhea" id="RHEA-COMP:12418"/>
        <dbReference type="Rhea" id="RHEA-COMP:12419"/>
        <dbReference type="ChEBI" id="CHEBI:15378"/>
        <dbReference type="ChEBI" id="CHEBI:57856"/>
        <dbReference type="ChEBI" id="CHEBI:59789"/>
        <dbReference type="ChEBI" id="CHEBI:90615"/>
        <dbReference type="ChEBI" id="CHEBI:90616"/>
        <dbReference type="EC" id="2.1.1.72"/>
    </reaction>
</comment>
<organism evidence="9 10">
    <name type="scientific">Oceanispirochaeta crateris</name>
    <dbReference type="NCBI Taxonomy" id="2518645"/>
    <lineage>
        <taxon>Bacteria</taxon>
        <taxon>Pseudomonadati</taxon>
        <taxon>Spirochaetota</taxon>
        <taxon>Spirochaetia</taxon>
        <taxon>Spirochaetales</taxon>
        <taxon>Spirochaetaceae</taxon>
        <taxon>Oceanispirochaeta</taxon>
    </lineage>
</organism>
<dbReference type="AlphaFoldDB" id="A0A5C1QKR5"/>
<dbReference type="PRINTS" id="PR00507">
    <property type="entry name" value="N12N6MTFRASE"/>
</dbReference>
<reference evidence="9 10" key="1">
    <citation type="submission" date="2019-02" db="EMBL/GenBank/DDBJ databases">
        <title>Complete Genome Sequence and Methylome Analysis of free living Spirochaetas.</title>
        <authorList>
            <person name="Fomenkov A."/>
            <person name="Dubinina G."/>
            <person name="Leshcheva N."/>
            <person name="Mikheeva N."/>
            <person name="Grabovich M."/>
            <person name="Vincze T."/>
            <person name="Roberts R.J."/>
        </authorList>
    </citation>
    <scope>NUCLEOTIDE SEQUENCE [LARGE SCALE GENOMIC DNA]</scope>
    <source>
        <strain evidence="9 10">K2</strain>
    </source>
</reference>
<dbReference type="GO" id="GO:0003677">
    <property type="term" value="F:DNA binding"/>
    <property type="evidence" value="ECO:0007669"/>
    <property type="project" value="InterPro"/>
</dbReference>
<keyword evidence="4" id="KW-0808">Transferase</keyword>
<dbReference type="InterPro" id="IPR050953">
    <property type="entry name" value="N4_N6_ade-DNA_methylase"/>
</dbReference>
<sequence>MTSEGIMNLQEKAETLNISTHTLRNWNKRRESAEKASTTLVSRANKLNSSRHILPVELLQFKENKESLQNILDVLLLQPLNLEGKILLFSLHFLVLKGLLQLRSNSTTQWNLLGLIRESSCAPVMQRELKMRLSRLPQDEKHRSLNMPRDFFSYQNQNLQRETDLPGLIYQTLRNEGTKSRKGAWFTPASIIDSMIAPYVKQTNGLYDPCCGSGLFLCRFAEKKGNPDCVRGMDSDPTSVFLSRINLFSRFPQWENFNNIREGNSLKVSTWQLNSDDLVATNPPWGAHLSAEEKKEMLQTYPEISSSESASLFLLRSTHEMHPGGVATFLLPESLFYVKTHKDIRTWILHKAPPLKIMARGALFKGVLTAVVSCDFRKEGKQRKATVFTTRKEKIKGSETLYKKETQPLNRFVQNPDKIINFHCSLEAQELIKKIRNSEVKQLPKGCLWLLGVVTGDNKRFICESREEGTRPLLTGKDLYPFGHHPVCHYLKIDDGPLQQNRPLEEYARPKLAYRFIGYKPVFSIDRKGFITLNSANGFVPPRVEDLEEFAFWYNSSLFRFLWFNQYRSVKMLRRHLEELPLPLWDKHELKEVSNLAKRAEKRQDVQSLMDEMIFRHFKLTKEEISIVFNQS</sequence>
<dbReference type="EMBL" id="CP036150">
    <property type="protein sequence ID" value="QEN08067.1"/>
    <property type="molecule type" value="Genomic_DNA"/>
</dbReference>
<dbReference type="GO" id="GO:0009307">
    <property type="term" value="P:DNA restriction-modification system"/>
    <property type="evidence" value="ECO:0007669"/>
    <property type="project" value="UniProtKB-KW"/>
</dbReference>
<evidence type="ECO:0000256" key="1">
    <source>
        <dbReference type="ARBA" id="ARBA00006594"/>
    </source>
</evidence>
<evidence type="ECO:0000313" key="10">
    <source>
        <dbReference type="Proteomes" id="UP000324209"/>
    </source>
</evidence>
<dbReference type="KEGG" id="ock:EXM22_08735"/>
<evidence type="ECO:0000259" key="7">
    <source>
        <dbReference type="Pfam" id="PF02384"/>
    </source>
</evidence>
<dbReference type="PROSITE" id="PS00092">
    <property type="entry name" value="N6_MTASE"/>
    <property type="match status" value="1"/>
</dbReference>
<dbReference type="SUPFAM" id="SSF53335">
    <property type="entry name" value="S-adenosyl-L-methionine-dependent methyltransferases"/>
    <property type="match status" value="1"/>
</dbReference>
<dbReference type="Pfam" id="PF12950">
    <property type="entry name" value="TaqI_C"/>
    <property type="match status" value="1"/>
</dbReference>